<dbReference type="GO" id="GO:0030835">
    <property type="term" value="P:negative regulation of actin filament depolymerization"/>
    <property type="evidence" value="ECO:0007669"/>
    <property type="project" value="TreeGrafter"/>
</dbReference>
<feature type="signal peptide" evidence="3">
    <location>
        <begin position="1"/>
        <end position="18"/>
    </location>
</feature>
<dbReference type="Proteomes" id="UP000193380">
    <property type="component" value="Chromosome 1"/>
</dbReference>
<reference evidence="4 5" key="1">
    <citation type="journal article" date="2014" name="Nat. Commun.">
        <title>The rainbow trout genome provides novel insights into evolution after whole-genome duplication in vertebrates.</title>
        <authorList>
            <person name="Berthelot C."/>
            <person name="Brunet F."/>
            <person name="Chalopin D."/>
            <person name="Juanchich A."/>
            <person name="Bernard M."/>
            <person name="Noel B."/>
            <person name="Bento P."/>
            <person name="Da Silva C."/>
            <person name="Labadie K."/>
            <person name="Alberti A."/>
            <person name="Aury J.M."/>
            <person name="Louis A."/>
            <person name="Dehais P."/>
            <person name="Bardou P."/>
            <person name="Montfort J."/>
            <person name="Klopp C."/>
            <person name="Cabau C."/>
            <person name="Gaspin C."/>
            <person name="Thorgaard G.H."/>
            <person name="Boussaha M."/>
            <person name="Quillet E."/>
            <person name="Guyomard R."/>
            <person name="Galiana D."/>
            <person name="Bobe J."/>
            <person name="Volff J.N."/>
            <person name="Genet C."/>
            <person name="Wincker P."/>
            <person name="Jaillon O."/>
            <person name="Roest Crollius H."/>
            <person name="Guiguen Y."/>
        </authorList>
    </citation>
    <scope>NUCLEOTIDE SEQUENCE [LARGE SCALE GENOMIC DNA]</scope>
</reference>
<sequence>MCDVCVCILFVTVCVCLSQVQWMEEKAKAPDGQSGDSEVRLFKRCQDLQSLLQEKDDVITLLETQLEEQKQIRAQDAKTVEEKAAKIKEWVMLKLCEFEVENAALRETNIQQEAQIQEIQKQMQGKDHRKDTHTHTHPSPLARHFKVSVSCMCSSPGAKARSWCPV</sequence>
<dbReference type="PaxDb" id="8022-A0A060XTZ9"/>
<evidence type="ECO:0000256" key="1">
    <source>
        <dbReference type="ARBA" id="ARBA00022737"/>
    </source>
</evidence>
<name>A0A060XTZ9_ONCMY</name>
<keyword evidence="1" id="KW-0677">Repeat</keyword>
<evidence type="ECO:0000313" key="5">
    <source>
        <dbReference type="Proteomes" id="UP000193380"/>
    </source>
</evidence>
<evidence type="ECO:0000256" key="2">
    <source>
        <dbReference type="SAM" id="MobiDB-lite"/>
    </source>
</evidence>
<dbReference type="STRING" id="8022.A0A060XTZ9"/>
<accession>A0A060XTZ9</accession>
<dbReference type="GO" id="GO:0005737">
    <property type="term" value="C:cytoplasm"/>
    <property type="evidence" value="ECO:0007669"/>
    <property type="project" value="TreeGrafter"/>
</dbReference>
<proteinExistence type="predicted"/>
<feature type="chain" id="PRO_5001590965" evidence="3">
    <location>
        <begin position="19"/>
        <end position="166"/>
    </location>
</feature>
<feature type="compositionally biased region" description="Basic and acidic residues" evidence="2">
    <location>
        <begin position="124"/>
        <end position="134"/>
    </location>
</feature>
<dbReference type="GO" id="GO:0003779">
    <property type="term" value="F:actin binding"/>
    <property type="evidence" value="ECO:0007669"/>
    <property type="project" value="TreeGrafter"/>
</dbReference>
<organism evidence="4 5">
    <name type="scientific">Oncorhynchus mykiss</name>
    <name type="common">Rainbow trout</name>
    <name type="synonym">Salmo gairdneri</name>
    <dbReference type="NCBI Taxonomy" id="8022"/>
    <lineage>
        <taxon>Eukaryota</taxon>
        <taxon>Metazoa</taxon>
        <taxon>Chordata</taxon>
        <taxon>Craniata</taxon>
        <taxon>Vertebrata</taxon>
        <taxon>Euteleostomi</taxon>
        <taxon>Actinopterygii</taxon>
        <taxon>Neopterygii</taxon>
        <taxon>Teleostei</taxon>
        <taxon>Protacanthopterygii</taxon>
        <taxon>Salmoniformes</taxon>
        <taxon>Salmonidae</taxon>
        <taxon>Salmoninae</taxon>
        <taxon>Oncorhynchus</taxon>
    </lineage>
</organism>
<dbReference type="AlphaFoldDB" id="A0A060XTZ9"/>
<keyword evidence="3" id="KW-0732">Signal</keyword>
<dbReference type="PANTHER" id="PTHR22903">
    <property type="entry name" value="PLEKHH PROTEIN"/>
    <property type="match status" value="1"/>
</dbReference>
<evidence type="ECO:0000256" key="3">
    <source>
        <dbReference type="SAM" id="SignalP"/>
    </source>
</evidence>
<gene>
    <name evidence="4" type="ORF">GSONMT00046142001</name>
</gene>
<evidence type="ECO:0000313" key="4">
    <source>
        <dbReference type="EMBL" id="CDQ80380.1"/>
    </source>
</evidence>
<dbReference type="EMBL" id="FR905596">
    <property type="protein sequence ID" value="CDQ80380.1"/>
    <property type="molecule type" value="Genomic_DNA"/>
</dbReference>
<protein>
    <submittedName>
        <fullName evidence="4">Uncharacterized protein</fullName>
    </submittedName>
</protein>
<feature type="region of interest" description="Disordered" evidence="2">
    <location>
        <begin position="119"/>
        <end position="139"/>
    </location>
</feature>
<dbReference type="PANTHER" id="PTHR22903:SF3">
    <property type="entry name" value="PLECKSTRIN HOMOLOGY DOMAIN-CONTAINING FAMILY H MEMBER 2"/>
    <property type="match status" value="1"/>
</dbReference>